<keyword evidence="2" id="KW-0378">Hydrolase</keyword>
<reference evidence="8" key="1">
    <citation type="submission" date="2022-07" db="EMBL/GenBank/DDBJ databases">
        <title>Genome Sequence of Physisporinus lineatus.</title>
        <authorList>
            <person name="Buettner E."/>
        </authorList>
    </citation>
    <scope>NUCLEOTIDE SEQUENCE</scope>
    <source>
        <strain evidence="8">VT162</strain>
    </source>
</reference>
<dbReference type="SUPFAM" id="SSF51338">
    <property type="entry name" value="Composite domain of metallo-dependent hydrolases"/>
    <property type="match status" value="1"/>
</dbReference>
<evidence type="ECO:0000256" key="3">
    <source>
        <dbReference type="ARBA" id="ARBA00022840"/>
    </source>
</evidence>
<dbReference type="PROSITE" id="PS51192">
    <property type="entry name" value="HELICASE_ATP_BIND_1"/>
    <property type="match status" value="1"/>
</dbReference>
<feature type="compositionally biased region" description="Basic and acidic residues" evidence="4">
    <location>
        <begin position="882"/>
        <end position="893"/>
    </location>
</feature>
<dbReference type="InterPro" id="IPR033932">
    <property type="entry name" value="YtcJ-like"/>
</dbReference>
<feature type="compositionally biased region" description="Polar residues" evidence="4">
    <location>
        <begin position="646"/>
        <end position="659"/>
    </location>
</feature>
<feature type="region of interest" description="Disordered" evidence="4">
    <location>
        <begin position="882"/>
        <end position="950"/>
    </location>
</feature>
<keyword evidence="5" id="KW-0472">Membrane</keyword>
<evidence type="ECO:0000259" key="6">
    <source>
        <dbReference type="PROSITE" id="PS51192"/>
    </source>
</evidence>
<dbReference type="GO" id="GO:0016810">
    <property type="term" value="F:hydrolase activity, acting on carbon-nitrogen (but not peptide) bonds"/>
    <property type="evidence" value="ECO:0007669"/>
    <property type="project" value="InterPro"/>
</dbReference>
<dbReference type="SUPFAM" id="SSF52540">
    <property type="entry name" value="P-loop containing nucleoside triphosphate hydrolases"/>
    <property type="match status" value="2"/>
</dbReference>
<feature type="compositionally biased region" description="Basic and acidic residues" evidence="4">
    <location>
        <begin position="800"/>
        <end position="809"/>
    </location>
</feature>
<feature type="compositionally biased region" description="Polar residues" evidence="4">
    <location>
        <begin position="907"/>
        <end position="928"/>
    </location>
</feature>
<evidence type="ECO:0000256" key="1">
    <source>
        <dbReference type="ARBA" id="ARBA00022741"/>
    </source>
</evidence>
<proteinExistence type="predicted"/>
<dbReference type="CDD" id="cd01300">
    <property type="entry name" value="YtcJ_like"/>
    <property type="match status" value="1"/>
</dbReference>
<accession>A0AAD5VDG8</accession>
<dbReference type="CDD" id="cd18793">
    <property type="entry name" value="SF2_C_SNF"/>
    <property type="match status" value="1"/>
</dbReference>
<dbReference type="InterPro" id="IPR001650">
    <property type="entry name" value="Helicase_C-like"/>
</dbReference>
<dbReference type="GO" id="GO:0005524">
    <property type="term" value="F:ATP binding"/>
    <property type="evidence" value="ECO:0007669"/>
    <property type="project" value="InterPro"/>
</dbReference>
<dbReference type="Pfam" id="PF00176">
    <property type="entry name" value="SNF2-rel_dom"/>
    <property type="match status" value="1"/>
</dbReference>
<evidence type="ECO:0000313" key="9">
    <source>
        <dbReference type="Proteomes" id="UP001212997"/>
    </source>
</evidence>
<evidence type="ECO:0000256" key="5">
    <source>
        <dbReference type="SAM" id="Phobius"/>
    </source>
</evidence>
<dbReference type="SUPFAM" id="SSF51556">
    <property type="entry name" value="Metallo-dependent hydrolases"/>
    <property type="match status" value="1"/>
</dbReference>
<keyword evidence="5" id="KW-1133">Transmembrane helix</keyword>
<dbReference type="Gene3D" id="3.40.50.300">
    <property type="entry name" value="P-loop containing nucleotide triphosphate hydrolases"/>
    <property type="match status" value="1"/>
</dbReference>
<dbReference type="InterPro" id="IPR032466">
    <property type="entry name" value="Metal_Hydrolase"/>
</dbReference>
<dbReference type="SMART" id="SM00490">
    <property type="entry name" value="HELICc"/>
    <property type="match status" value="1"/>
</dbReference>
<gene>
    <name evidence="8" type="ORF">NLI96_g1078</name>
</gene>
<dbReference type="Pfam" id="PF00271">
    <property type="entry name" value="Helicase_C"/>
    <property type="match status" value="1"/>
</dbReference>
<keyword evidence="3" id="KW-0067">ATP-binding</keyword>
<sequence length="1721" mass="190030">MDKQQSSPSPPRRSIASVKAEKYSPPSPSASNSTNHPGRTGNGLFFLLPIALGLVVAFYLSSNDVREHELETNLSRLLPESYALCAHSRTGILTVDETNPRVQCLVVNGSYFVAVGTLDEVQARWEILRASHSDFKSQNRALPVLYIPKNAVIVPGMSDSHAHILEYGATKILPLEGTHSVEETVSRVREYILSDPEVEGDVSRFVEGWGWDHTRWLLSEWPNADHLENDPAVKGRKVVLQSKDGHALWVSKAVIETIDSLPHEIQGGVIVRDKNGNPTGVFLDNAQDLIKRPEPTRKLLERRFALTVQDALSFGLTSIHDAGFNPRSLRFFKEQADKGKLPVRIYGMRFFDENADYSGDIDPKIIGAAHGRLSVRSVKIFADGALRSGGAALYEPYTDNPGTRGFMRTPPEVLSEVIPRFLRDGWQVNVHAIGDRANGLVLDAFEVALKDVNVTSLRPRLEHAQILATKDVARFGDLGVIASVQPTHATSDMWYAEDRLGPERIKGLYAFRSILDHGARITLGSDFPVEDLNPLAGFYAAVTRLSPEGTSPKGPKGWLPEQRMTRAEALKGMTLDPAYASFTEDKLGSITPGKRADYVVFSQDIMTVAAPEILKTKVLATAIDGRVVFEGANDDFPPSKRRSRQPNESPQAPTPNSRESYWMVQWRNPQYKKHKTWDGDGVLVVTGGFCQLLDLETRNRIAGGKPSGVESAQQIAVGSVLSLGGKELEVDCEIPKSDFASGKCFGASMDTGSPNPVIRNSISTVKPFKPLRPKTLNSDFRVPSASGGLKPRATSSRTAETSERGKQHDIQNTAPQVHMHWTATGGNLNRGSTKRGMVMHLSLGSRKWDGSPPYSGFATHIGGKDVELDSPVNELEIPSIVGREEGPPIDPEHGGPSTPLPQRRKSLPSSSQTTPVQKQSIPASSFYASTKPKLSAKPRHDPNANGAIVMKSPTPEHAVTHHKEGRPIVPVVIDPILTRHLRPHQVEGMCSFPGLLPVIEQSRSEIYGYGENTSDDHSDMDTSEYDSWLLQLIWQFIILCVEQNPYGGAGSAISKVLIVCPVTLINNWKNEIHKWLGRDRLGIFTGDKDKSTIKLFVNSPRHHVLIIGYERLRTVINDLVYCRLKSGNTKTSAMFEVLSTPRRIILSGTPIQNDLSEFHAMAEFCNPNLLPDYSTFRKTFEVPILRSRAPDCTAKERAAGDEQTTELMRIARQFVLRRDASILKRYLPPKRRVHLLPCDISSHSFPDEYVVFVTPTQLQHEMFKRILTRDNLDNISRSSTAESLALINILTKISNSPILLRATVEHSRAKGNYDDDPVKKQAMESALSLLPHGSSIDDVSLSAPSPGKLAALANLLRTLRKKTDEKCIIVSHYTSTLNVIEAFCKKKSYTYCRLDGQTQTSKRQEYVNAFNKSSQEKLFLFLLSSKAGGVGLNLVGASRLCLIDSDWNPSHDLQSMARIHRDGQRRPVFIYRFLTAGTIDGASFTLHGMISSLLSDGIFFFSEKIYQRQVTKLGLSETVMGATTSESSKSDSFTRKDLRDIFTIHPDTSCHTHDLLECPCGQGIPTQVPREVVDGDTTEEDDTEEPPVGFISASEIGQQDIERMDKAYLRQKKAQLASLGQWAHIDCLKSTAATHIHDTVLHSLLPAQPSITPPVGKGKSRLDALLEATDLDALEEAAGPPLSVSDVPGGTVCFLFERGGVVREKDPEVEEEYNGDNDDDY</sequence>
<feature type="region of interest" description="Disordered" evidence="4">
    <location>
        <begin position="774"/>
        <end position="833"/>
    </location>
</feature>
<dbReference type="Proteomes" id="UP001212997">
    <property type="component" value="Unassembled WGS sequence"/>
</dbReference>
<dbReference type="EMBL" id="JANAWD010000020">
    <property type="protein sequence ID" value="KAJ3490913.1"/>
    <property type="molecule type" value="Genomic_DNA"/>
</dbReference>
<feature type="domain" description="Helicase ATP-binding" evidence="6">
    <location>
        <begin position="1035"/>
        <end position="1168"/>
    </location>
</feature>
<dbReference type="InterPro" id="IPR011059">
    <property type="entry name" value="Metal-dep_hydrolase_composite"/>
</dbReference>
<protein>
    <submittedName>
        <fullName evidence="8">Uncharacterized protein</fullName>
    </submittedName>
</protein>
<dbReference type="Gene3D" id="3.40.50.10810">
    <property type="entry name" value="Tandem AAA-ATPase domain"/>
    <property type="match status" value="1"/>
</dbReference>
<dbReference type="InterPro" id="IPR013108">
    <property type="entry name" value="Amidohydro_3"/>
</dbReference>
<dbReference type="PANTHER" id="PTHR22642">
    <property type="entry name" value="IMIDAZOLONEPROPIONASE"/>
    <property type="match status" value="1"/>
</dbReference>
<name>A0AAD5VDG8_9APHY</name>
<dbReference type="Gene3D" id="3.20.20.140">
    <property type="entry name" value="Metal-dependent hydrolases"/>
    <property type="match status" value="1"/>
</dbReference>
<dbReference type="InterPro" id="IPR014001">
    <property type="entry name" value="Helicase_ATP-bd"/>
</dbReference>
<evidence type="ECO:0000256" key="2">
    <source>
        <dbReference type="ARBA" id="ARBA00022801"/>
    </source>
</evidence>
<dbReference type="InterPro" id="IPR049730">
    <property type="entry name" value="SNF2/RAD54-like_C"/>
</dbReference>
<dbReference type="InterPro" id="IPR038718">
    <property type="entry name" value="SNF2-like_sf"/>
</dbReference>
<evidence type="ECO:0000259" key="7">
    <source>
        <dbReference type="PROSITE" id="PS51194"/>
    </source>
</evidence>
<feature type="transmembrane region" description="Helical" evidence="5">
    <location>
        <begin position="43"/>
        <end position="60"/>
    </location>
</feature>
<keyword evidence="9" id="KW-1185">Reference proteome</keyword>
<dbReference type="Gene3D" id="3.10.310.70">
    <property type="match status" value="1"/>
</dbReference>
<dbReference type="Pfam" id="PF07969">
    <property type="entry name" value="Amidohydro_3"/>
    <property type="match status" value="1"/>
</dbReference>
<dbReference type="InterPro" id="IPR000330">
    <property type="entry name" value="SNF2_N"/>
</dbReference>
<organism evidence="8 9">
    <name type="scientific">Meripilus lineatus</name>
    <dbReference type="NCBI Taxonomy" id="2056292"/>
    <lineage>
        <taxon>Eukaryota</taxon>
        <taxon>Fungi</taxon>
        <taxon>Dikarya</taxon>
        <taxon>Basidiomycota</taxon>
        <taxon>Agaricomycotina</taxon>
        <taxon>Agaricomycetes</taxon>
        <taxon>Polyporales</taxon>
        <taxon>Meripilaceae</taxon>
        <taxon>Meripilus</taxon>
    </lineage>
</organism>
<dbReference type="PROSITE" id="PS51194">
    <property type="entry name" value="HELICASE_CTER"/>
    <property type="match status" value="1"/>
</dbReference>
<keyword evidence="5" id="KW-0812">Transmembrane</keyword>
<feature type="region of interest" description="Disordered" evidence="4">
    <location>
        <begin position="631"/>
        <end position="660"/>
    </location>
</feature>
<feature type="region of interest" description="Disordered" evidence="4">
    <location>
        <begin position="1"/>
        <end position="36"/>
    </location>
</feature>
<comment type="caution">
    <text evidence="8">The sequence shown here is derived from an EMBL/GenBank/DDBJ whole genome shotgun (WGS) entry which is preliminary data.</text>
</comment>
<evidence type="ECO:0000256" key="4">
    <source>
        <dbReference type="SAM" id="MobiDB-lite"/>
    </source>
</evidence>
<feature type="domain" description="Helicase C-terminal" evidence="7">
    <location>
        <begin position="1351"/>
        <end position="1514"/>
    </location>
</feature>
<evidence type="ECO:0000313" key="8">
    <source>
        <dbReference type="EMBL" id="KAJ3490913.1"/>
    </source>
</evidence>
<dbReference type="Gene3D" id="2.30.40.10">
    <property type="entry name" value="Urease, subunit C, domain 1"/>
    <property type="match status" value="1"/>
</dbReference>
<dbReference type="PANTHER" id="PTHR22642:SF2">
    <property type="entry name" value="PROTEIN LONG AFTER FAR-RED 3"/>
    <property type="match status" value="1"/>
</dbReference>
<keyword evidence="1" id="KW-0547">Nucleotide-binding</keyword>
<dbReference type="InterPro" id="IPR027417">
    <property type="entry name" value="P-loop_NTPase"/>
</dbReference>